<dbReference type="PROSITE" id="PS51257">
    <property type="entry name" value="PROKAR_LIPOPROTEIN"/>
    <property type="match status" value="1"/>
</dbReference>
<dbReference type="SUPFAM" id="SSF48695">
    <property type="entry name" value="Multiheme cytochromes"/>
    <property type="match status" value="1"/>
</dbReference>
<dbReference type="InterPro" id="IPR036280">
    <property type="entry name" value="Multihaem_cyt_sf"/>
</dbReference>
<dbReference type="InterPro" id="IPR051829">
    <property type="entry name" value="Multiheme_Cytochr_ET"/>
</dbReference>
<evidence type="ECO:0000313" key="5">
    <source>
        <dbReference type="Proteomes" id="UP000291106"/>
    </source>
</evidence>
<protein>
    <submittedName>
        <fullName evidence="4">OmcA/MtrC family decaheme c-type cytochrome</fullName>
    </submittedName>
</protein>
<organism evidence="4 5">
    <name type="scientific">Shewanella maritima</name>
    <dbReference type="NCBI Taxonomy" id="2520507"/>
    <lineage>
        <taxon>Bacteria</taxon>
        <taxon>Pseudomonadati</taxon>
        <taxon>Pseudomonadota</taxon>
        <taxon>Gammaproteobacteria</taxon>
        <taxon>Alteromonadales</taxon>
        <taxon>Shewanellaceae</taxon>
        <taxon>Shewanella</taxon>
    </lineage>
</organism>
<gene>
    <name evidence="4" type="ORF">EXU30_16725</name>
</gene>
<feature type="domain" description="OmcA-like N-terminal" evidence="2">
    <location>
        <begin position="53"/>
        <end position="206"/>
    </location>
</feature>
<feature type="domain" description="Outer membrane cytochrome MtrC/MtrF-like" evidence="3">
    <location>
        <begin position="555"/>
        <end position="718"/>
    </location>
</feature>
<keyword evidence="5" id="KW-1185">Reference proteome</keyword>
<evidence type="ECO:0000313" key="4">
    <source>
        <dbReference type="EMBL" id="QBF84128.1"/>
    </source>
</evidence>
<dbReference type="Pfam" id="PF22113">
    <property type="entry name" value="Mtrc-MtrF_II-IV_dom"/>
    <property type="match status" value="2"/>
</dbReference>
<evidence type="ECO:0000259" key="3">
    <source>
        <dbReference type="Pfam" id="PF22113"/>
    </source>
</evidence>
<reference evidence="4 5" key="1">
    <citation type="submission" date="2019-02" db="EMBL/GenBank/DDBJ databases">
        <title>Shewanella sp. D4-2 isolated from Dokdo Island.</title>
        <authorList>
            <person name="Baek K."/>
        </authorList>
    </citation>
    <scope>NUCLEOTIDE SEQUENCE [LARGE SCALE GENOMIC DNA]</scope>
    <source>
        <strain evidence="4 5">D4-2</strain>
    </source>
</reference>
<dbReference type="Gene3D" id="3.90.10.10">
    <property type="entry name" value="Cytochrome C3"/>
    <property type="match status" value="2"/>
</dbReference>
<evidence type="ECO:0000256" key="1">
    <source>
        <dbReference type="ARBA" id="ARBA00022729"/>
    </source>
</evidence>
<dbReference type="OrthoDB" id="9146465at2"/>
<dbReference type="Pfam" id="PF22112">
    <property type="entry name" value="OmcA-like_N"/>
    <property type="match status" value="1"/>
</dbReference>
<dbReference type="InterPro" id="IPR054336">
    <property type="entry name" value="OmcA-like_N"/>
</dbReference>
<proteinExistence type="predicted"/>
<evidence type="ECO:0000259" key="2">
    <source>
        <dbReference type="Pfam" id="PF22112"/>
    </source>
</evidence>
<dbReference type="GO" id="GO:0016491">
    <property type="term" value="F:oxidoreductase activity"/>
    <property type="evidence" value="ECO:0007669"/>
    <property type="project" value="TreeGrafter"/>
</dbReference>
<dbReference type="EMBL" id="CP036200">
    <property type="protein sequence ID" value="QBF84128.1"/>
    <property type="molecule type" value="Genomic_DNA"/>
</dbReference>
<feature type="domain" description="Outer membrane cytochrome MtrC/MtrF-like" evidence="3">
    <location>
        <begin position="215"/>
        <end position="362"/>
    </location>
</feature>
<sequence length="724" mass="78103">MMKHLTLNKATKALFSAGLLTVALTGCGSDGKDGEDGKDGPVGSPVENATYIKSTITNASVDENSYLSITFRLADANGAALFGLTQQDVAAISFGRVGNATELGEDEIVNPSVERQIWLSYYNKDKGDGYFTGSSYFNGSTSECTDCFVDNKDGTYTITVDKAIDTLDKYEYVADTTNGVYMSIKTTNVAEQTLVDNSFFYWIPATDSVEEKPLQILANSDCQTCHRDGQNGALAFHGSKHTTEEACSFCHTDYNRYTKQDKDADGNPLGDAYIFDGSIKAMAHNIHNVSNYSDAGVYPQMTSNCQTCHNPNEELNLSDSWKADMDTTACWSCHSPSPAAEAAGVPKSHKQGDNCLECHSDFARGAEDAHYVKNSNNLATQIKVVFNSMVVAEDKSDIKANFTVMNGENVVSIKEIDSRPYKYSGFNSAILINGVLTDDFLVNYQKVGFDKFVEQADGSITATISAAEFNIATLINAGSTITLSSQVHVCSHRGEVTECTYEPGDDNGTPTPGDGTHKYDVLNQDAPYVTSDTYYFNLDGTTVDASPRMQHAEMADCQQCHTTQITHRYTNDIDGCATCHNGTRATSGNDASNLATKVHSKHYVYDSSGELFFKKTECQACHGEDGFSIRSISADAAPVAFGKDDDGLLVVSPQTAACVSCHVPPYGLSSSTISHIESNGGVVGTLDQLGIPKAEYDALNVQESCSTCHSDTNILNAHSNWGGH</sequence>
<dbReference type="NCBIfam" id="TIGR03507">
    <property type="entry name" value="decahem_SO1788"/>
    <property type="match status" value="1"/>
</dbReference>
<dbReference type="AlphaFoldDB" id="A0A411PKT7"/>
<dbReference type="InterPro" id="IPR020014">
    <property type="entry name" value="Decahaem_cyt-c_OmcA/MtrC"/>
</dbReference>
<dbReference type="PANTHER" id="PTHR35038:SF8">
    <property type="entry name" value="C-TYPE POLYHEME CYTOCHROME OMCC"/>
    <property type="match status" value="1"/>
</dbReference>
<name>A0A411PKT7_9GAMM</name>
<dbReference type="RefSeq" id="WP_130601929.1">
    <property type="nucleotide sequence ID" value="NZ_CP036200.1"/>
</dbReference>
<dbReference type="Proteomes" id="UP000291106">
    <property type="component" value="Chromosome"/>
</dbReference>
<keyword evidence="1" id="KW-0732">Signal</keyword>
<accession>A0A411PKT7</accession>
<dbReference type="InterPro" id="IPR054337">
    <property type="entry name" value="Mtrc-MtrF-like_dom_II/IV"/>
</dbReference>
<dbReference type="PANTHER" id="PTHR35038">
    <property type="entry name" value="DISSIMILATORY SULFITE REDUCTASE SIRA"/>
    <property type="match status" value="1"/>
</dbReference>
<dbReference type="KEGG" id="smai:EXU30_16725"/>